<protein>
    <recommendedName>
        <fullName evidence="6">Bacterial virulence protein VirB8 domain-containing protein</fullName>
    </recommendedName>
</protein>
<evidence type="ECO:0000313" key="7">
    <source>
        <dbReference type="EMBL" id="OFC61340.1"/>
    </source>
</evidence>
<dbReference type="Proteomes" id="UP000243534">
    <property type="component" value="Unassembled WGS sequence"/>
</dbReference>
<dbReference type="GeneID" id="57211222"/>
<evidence type="ECO:0000313" key="8">
    <source>
        <dbReference type="Proteomes" id="UP000243534"/>
    </source>
</evidence>
<evidence type="ECO:0000256" key="4">
    <source>
        <dbReference type="ARBA" id="ARBA00023136"/>
    </source>
</evidence>
<name>A0A1E7YXV6_9GAMM</name>
<evidence type="ECO:0000256" key="3">
    <source>
        <dbReference type="ARBA" id="ARBA00022989"/>
    </source>
</evidence>
<comment type="subcellular location">
    <subcellularLocation>
        <location evidence="1">Membrane</location>
        <topology evidence="1">Single-pass membrane protein</topology>
    </subcellularLocation>
</comment>
<evidence type="ECO:0000256" key="1">
    <source>
        <dbReference type="ARBA" id="ARBA00004167"/>
    </source>
</evidence>
<sequence length="227" mass="25577">MSELQKTLNTSQSFEKVMLTRDARAKKLAFVIAAVATVFALLSVVAVIVMLPLKHTEVELYTVDSHSGRAEYVTRVKEKDISTEEAMAKAFAANYATLREGYNYFALQSNYDTVQLFNSGQVNADYLAWFAGQDAPDKVYQNAANVVETEVISNIISQATAPDMLATLRLKKTIRHVVDGATRVEFWNVRLTYHYVPHKALTDAQRESNPLGFIVTSYQRDKELRKE</sequence>
<dbReference type="InterPro" id="IPR032710">
    <property type="entry name" value="NTF2-like_dom_sf"/>
</dbReference>
<dbReference type="CDD" id="cd16424">
    <property type="entry name" value="VirB8"/>
    <property type="match status" value="1"/>
</dbReference>
<keyword evidence="2 5" id="KW-0812">Transmembrane</keyword>
<evidence type="ECO:0000259" key="6">
    <source>
        <dbReference type="Pfam" id="PF04335"/>
    </source>
</evidence>
<dbReference type="AlphaFoldDB" id="A0A1E7YXV6"/>
<evidence type="ECO:0000256" key="2">
    <source>
        <dbReference type="ARBA" id="ARBA00022692"/>
    </source>
</evidence>
<dbReference type="InterPro" id="IPR007430">
    <property type="entry name" value="VirB8"/>
</dbReference>
<reference evidence="7 8" key="1">
    <citation type="submission" date="2016-07" db="EMBL/GenBank/DDBJ databases">
        <authorList>
            <person name="Yuval B."/>
        </authorList>
    </citation>
    <scope>NUCLEOTIDE SEQUENCE [LARGE SCALE GENOMIC DNA]</scope>
    <source>
        <strain evidence="7 8">IL</strain>
    </source>
</reference>
<dbReference type="RefSeq" id="WP_040118345.1">
    <property type="nucleotide sequence ID" value="NZ_MAYS01000415.1"/>
</dbReference>
<feature type="transmembrane region" description="Helical" evidence="5">
    <location>
        <begin position="28"/>
        <end position="53"/>
    </location>
</feature>
<dbReference type="Pfam" id="PF04335">
    <property type="entry name" value="VirB8"/>
    <property type="match status" value="1"/>
</dbReference>
<gene>
    <name evidence="7" type="ORF">BBW68_13030</name>
</gene>
<keyword evidence="4 5" id="KW-0472">Membrane</keyword>
<dbReference type="PIRSF" id="PIRSF003299">
    <property type="entry name" value="VirB8_PtlE"/>
    <property type="match status" value="1"/>
</dbReference>
<keyword evidence="3 5" id="KW-1133">Transmembrane helix</keyword>
<comment type="caution">
    <text evidence="7">The sequence shown here is derived from an EMBL/GenBank/DDBJ whole genome shotgun (WGS) entry which is preliminary data.</text>
</comment>
<accession>A0A1E7YXV6</accession>
<dbReference type="OrthoDB" id="7366154at2"/>
<dbReference type="GO" id="GO:0016020">
    <property type="term" value="C:membrane"/>
    <property type="evidence" value="ECO:0007669"/>
    <property type="project" value="UniProtKB-SubCell"/>
</dbReference>
<proteinExistence type="predicted"/>
<dbReference type="SUPFAM" id="SSF54427">
    <property type="entry name" value="NTF2-like"/>
    <property type="match status" value="1"/>
</dbReference>
<feature type="domain" description="Bacterial virulence protein VirB8" evidence="6">
    <location>
        <begin position="12"/>
        <end position="223"/>
    </location>
</feature>
<dbReference type="InterPro" id="IPR026264">
    <property type="entry name" value="VirB8/PtlE"/>
</dbReference>
<evidence type="ECO:0000256" key="5">
    <source>
        <dbReference type="SAM" id="Phobius"/>
    </source>
</evidence>
<dbReference type="Gene3D" id="3.10.450.230">
    <property type="entry name" value="VirB8 protein"/>
    <property type="match status" value="1"/>
</dbReference>
<organism evidence="7 8">
    <name type="scientific">Candidatus Erwinia dacicola</name>
    <dbReference type="NCBI Taxonomy" id="252393"/>
    <lineage>
        <taxon>Bacteria</taxon>
        <taxon>Pseudomonadati</taxon>
        <taxon>Pseudomonadota</taxon>
        <taxon>Gammaproteobacteria</taxon>
        <taxon>Enterobacterales</taxon>
        <taxon>Erwiniaceae</taxon>
        <taxon>Erwinia</taxon>
    </lineage>
</organism>
<dbReference type="EMBL" id="MAYS01000415">
    <property type="protein sequence ID" value="OFC61340.1"/>
    <property type="molecule type" value="Genomic_DNA"/>
</dbReference>
<dbReference type="GO" id="GO:0030255">
    <property type="term" value="P:protein secretion by the type IV secretion system"/>
    <property type="evidence" value="ECO:0007669"/>
    <property type="project" value="InterPro"/>
</dbReference>